<dbReference type="Proteomes" id="UP000054630">
    <property type="component" value="Unassembled WGS sequence"/>
</dbReference>
<proteinExistence type="predicted"/>
<sequence length="137" mass="16344">MKIKIHLKECTHHINLFTKNENFKLRLFIFLKWICRDQYELHREWANSDSVGTIVQVFFQLERINCRLREILILDGISSVDVDWSIQKSCCYCDKRMLFAFVMLVVDNLNVESVGIDREHQPPFRWLQPTISIVFPA</sequence>
<gene>
    <name evidence="1" type="ORF">T07_14794</name>
</gene>
<evidence type="ECO:0000313" key="2">
    <source>
        <dbReference type="Proteomes" id="UP000054630"/>
    </source>
</evidence>
<dbReference type="AlphaFoldDB" id="A0A0V0RIW5"/>
<evidence type="ECO:0000313" key="1">
    <source>
        <dbReference type="EMBL" id="KRX14430.1"/>
    </source>
</evidence>
<comment type="caution">
    <text evidence="1">The sequence shown here is derived from an EMBL/GenBank/DDBJ whole genome shotgun (WGS) entry which is preliminary data.</text>
</comment>
<reference evidence="1 2" key="1">
    <citation type="submission" date="2015-01" db="EMBL/GenBank/DDBJ databases">
        <title>Evolution of Trichinella species and genotypes.</title>
        <authorList>
            <person name="Korhonen P.K."/>
            <person name="Edoardo P."/>
            <person name="Giuseppe L.R."/>
            <person name="Gasser R.B."/>
        </authorList>
    </citation>
    <scope>NUCLEOTIDE SEQUENCE [LARGE SCALE GENOMIC DNA]</scope>
    <source>
        <strain evidence="1">ISS37</strain>
    </source>
</reference>
<dbReference type="EMBL" id="JYDL01000160">
    <property type="protein sequence ID" value="KRX14430.1"/>
    <property type="molecule type" value="Genomic_DNA"/>
</dbReference>
<name>A0A0V0RIW5_9BILA</name>
<accession>A0A0V0RIW5</accession>
<keyword evidence="2" id="KW-1185">Reference proteome</keyword>
<protein>
    <submittedName>
        <fullName evidence="1">Uncharacterized protein</fullName>
    </submittedName>
</protein>
<organism evidence="1 2">
    <name type="scientific">Trichinella nelsoni</name>
    <dbReference type="NCBI Taxonomy" id="6336"/>
    <lineage>
        <taxon>Eukaryota</taxon>
        <taxon>Metazoa</taxon>
        <taxon>Ecdysozoa</taxon>
        <taxon>Nematoda</taxon>
        <taxon>Enoplea</taxon>
        <taxon>Dorylaimia</taxon>
        <taxon>Trichinellida</taxon>
        <taxon>Trichinellidae</taxon>
        <taxon>Trichinella</taxon>
    </lineage>
</organism>
<dbReference type="OrthoDB" id="10559272at2759"/>